<dbReference type="Gene3D" id="2.60.40.10">
    <property type="entry name" value="Immunoglobulins"/>
    <property type="match status" value="1"/>
</dbReference>
<evidence type="ECO:0000313" key="2">
    <source>
        <dbReference type="EMBL" id="MFD1047440.1"/>
    </source>
</evidence>
<dbReference type="Pfam" id="PF25788">
    <property type="entry name" value="Ig_Rha78A_N"/>
    <property type="match status" value="1"/>
</dbReference>
<dbReference type="InterPro" id="IPR013783">
    <property type="entry name" value="Ig-like_fold"/>
</dbReference>
<dbReference type="EMBL" id="JBHTIS010001076">
    <property type="protein sequence ID" value="MFD1047440.1"/>
    <property type="molecule type" value="Genomic_DNA"/>
</dbReference>
<feature type="region of interest" description="Disordered" evidence="1">
    <location>
        <begin position="59"/>
        <end position="83"/>
    </location>
</feature>
<name>A0ABW3MEL0_9PSEU</name>
<keyword evidence="3" id="KW-1185">Reference proteome</keyword>
<protein>
    <submittedName>
        <fullName evidence="2">Uncharacterized protein</fullName>
    </submittedName>
</protein>
<reference evidence="3" key="1">
    <citation type="journal article" date="2019" name="Int. J. Syst. Evol. Microbiol.">
        <title>The Global Catalogue of Microorganisms (GCM) 10K type strain sequencing project: providing services to taxonomists for standard genome sequencing and annotation.</title>
        <authorList>
            <consortium name="The Broad Institute Genomics Platform"/>
            <consortium name="The Broad Institute Genome Sequencing Center for Infectious Disease"/>
            <person name="Wu L."/>
            <person name="Ma J."/>
        </authorList>
    </citation>
    <scope>NUCLEOTIDE SEQUENCE [LARGE SCALE GENOMIC DNA]</scope>
    <source>
        <strain evidence="3">JCM 31486</strain>
    </source>
</reference>
<accession>A0ABW3MEL0</accession>
<proteinExistence type="predicted"/>
<dbReference type="Proteomes" id="UP001597045">
    <property type="component" value="Unassembled WGS sequence"/>
</dbReference>
<evidence type="ECO:0000256" key="1">
    <source>
        <dbReference type="SAM" id="MobiDB-lite"/>
    </source>
</evidence>
<gene>
    <name evidence="2" type="ORF">ACFQ1S_18785</name>
</gene>
<organism evidence="2 3">
    <name type="scientific">Kibdelosporangium lantanae</name>
    <dbReference type="NCBI Taxonomy" id="1497396"/>
    <lineage>
        <taxon>Bacteria</taxon>
        <taxon>Bacillati</taxon>
        <taxon>Actinomycetota</taxon>
        <taxon>Actinomycetes</taxon>
        <taxon>Pseudonocardiales</taxon>
        <taxon>Pseudonocardiaceae</taxon>
        <taxon>Kibdelosporangium</taxon>
    </lineage>
</organism>
<evidence type="ECO:0000313" key="3">
    <source>
        <dbReference type="Proteomes" id="UP001597045"/>
    </source>
</evidence>
<comment type="caution">
    <text evidence="2">The sequence shown here is derived from an EMBL/GenBank/DDBJ whole genome shotgun (WGS) entry which is preliminary data.</text>
</comment>
<sequence length="83" mass="9048">MLRVERTTVGHADTVLGMDVPNPKLSWVLSAERNDERQTAYQVRVNGTWDSGKVPADRTVAVPYAGPPLRPRTRPGSLKPGPG</sequence>